<dbReference type="Proteomes" id="UP000298484">
    <property type="component" value="Unassembled WGS sequence"/>
</dbReference>
<dbReference type="PANTHER" id="PTHR43792">
    <property type="entry name" value="GNAT FAMILY, PUTATIVE (AFU_ORTHOLOGUE AFUA_3G00765)-RELATED-RELATED"/>
    <property type="match status" value="1"/>
</dbReference>
<dbReference type="PROSITE" id="PS51186">
    <property type="entry name" value="GNAT"/>
    <property type="match status" value="1"/>
</dbReference>
<gene>
    <name evidence="2" type="ORF">E4U82_18460</name>
</gene>
<dbReference type="InterPro" id="IPR000182">
    <property type="entry name" value="GNAT_dom"/>
</dbReference>
<evidence type="ECO:0000313" key="2">
    <source>
        <dbReference type="EMBL" id="TFJ91308.1"/>
    </source>
</evidence>
<name>A0A4Y9A6L4_9BACI</name>
<dbReference type="PANTHER" id="PTHR43792:SF1">
    <property type="entry name" value="N-ACETYLTRANSFERASE DOMAIN-CONTAINING PROTEIN"/>
    <property type="match status" value="1"/>
</dbReference>
<reference evidence="2 3" key="1">
    <citation type="submission" date="2019-03" db="EMBL/GenBank/DDBJ databases">
        <title>Genome sequence of Lentibacillus salicampi ATCC BAA-719.</title>
        <authorList>
            <person name="Maclea K.S."/>
            <person name="Simoes Junior M."/>
        </authorList>
    </citation>
    <scope>NUCLEOTIDE SEQUENCE [LARGE SCALE GENOMIC DNA]</scope>
    <source>
        <strain evidence="2 3">ATCC BAA-719</strain>
    </source>
</reference>
<keyword evidence="2" id="KW-0808">Transferase</keyword>
<keyword evidence="3" id="KW-1185">Reference proteome</keyword>
<evidence type="ECO:0000259" key="1">
    <source>
        <dbReference type="PROSITE" id="PS51186"/>
    </source>
</evidence>
<accession>A0A4Y9A6L4</accession>
<organism evidence="2 3">
    <name type="scientific">Lentibacillus salicampi</name>
    <dbReference type="NCBI Taxonomy" id="175306"/>
    <lineage>
        <taxon>Bacteria</taxon>
        <taxon>Bacillati</taxon>
        <taxon>Bacillota</taxon>
        <taxon>Bacilli</taxon>
        <taxon>Bacillales</taxon>
        <taxon>Bacillaceae</taxon>
        <taxon>Lentibacillus</taxon>
    </lineage>
</organism>
<dbReference type="OrthoDB" id="9798081at2"/>
<sequence length="159" mass="18549">MFKTKRCIINTFQKSDYADVKELYLNQEVRKFLGGIRDKESIVIMLDEMLDTGDDSSYWVVREKQTDHFVGLVSMDPHHEGDNIEISYQFLPNWWGRGYATEVIHTIIHYAFNELNLSKIVAETQTANEASCRLLERVGMEFERTVNRFGAEQAIYSIQ</sequence>
<evidence type="ECO:0000313" key="3">
    <source>
        <dbReference type="Proteomes" id="UP000298484"/>
    </source>
</evidence>
<protein>
    <submittedName>
        <fullName evidence="2">N-acetyltransferase</fullName>
    </submittedName>
</protein>
<dbReference type="EMBL" id="SRHY01000060">
    <property type="protein sequence ID" value="TFJ91308.1"/>
    <property type="molecule type" value="Genomic_DNA"/>
</dbReference>
<dbReference type="InterPro" id="IPR016181">
    <property type="entry name" value="Acyl_CoA_acyltransferase"/>
</dbReference>
<dbReference type="Gene3D" id="3.40.630.30">
    <property type="match status" value="1"/>
</dbReference>
<proteinExistence type="predicted"/>
<comment type="caution">
    <text evidence="2">The sequence shown here is derived from an EMBL/GenBank/DDBJ whole genome shotgun (WGS) entry which is preliminary data.</text>
</comment>
<feature type="domain" description="N-acetyltransferase" evidence="1">
    <location>
        <begin position="7"/>
        <end position="159"/>
    </location>
</feature>
<dbReference type="InterPro" id="IPR051531">
    <property type="entry name" value="N-acetyltransferase"/>
</dbReference>
<dbReference type="RefSeq" id="WP_135111718.1">
    <property type="nucleotide sequence ID" value="NZ_SRHY01000060.1"/>
</dbReference>
<dbReference type="Pfam" id="PF13302">
    <property type="entry name" value="Acetyltransf_3"/>
    <property type="match status" value="1"/>
</dbReference>
<dbReference type="SUPFAM" id="SSF55729">
    <property type="entry name" value="Acyl-CoA N-acyltransferases (Nat)"/>
    <property type="match status" value="1"/>
</dbReference>
<dbReference type="GO" id="GO:0016747">
    <property type="term" value="F:acyltransferase activity, transferring groups other than amino-acyl groups"/>
    <property type="evidence" value="ECO:0007669"/>
    <property type="project" value="InterPro"/>
</dbReference>
<dbReference type="AlphaFoldDB" id="A0A4Y9A6L4"/>